<evidence type="ECO:0000313" key="6">
    <source>
        <dbReference type="Proteomes" id="UP000198618"/>
    </source>
</evidence>
<reference evidence="5 6" key="1">
    <citation type="submission" date="2016-10" db="EMBL/GenBank/DDBJ databases">
        <authorList>
            <person name="de Groot N.N."/>
        </authorList>
    </citation>
    <scope>NUCLEOTIDE SEQUENCE [LARGE SCALE GENOMIC DNA]</scope>
    <source>
        <strain evidence="5 6">IBRC-M 10780</strain>
    </source>
</reference>
<dbReference type="PANTHER" id="PTHR44688">
    <property type="entry name" value="DNA-BINDING TRANSCRIPTIONAL ACTIVATOR DEVR_DOSR"/>
    <property type="match status" value="1"/>
</dbReference>
<dbReference type="GO" id="GO:0006355">
    <property type="term" value="P:regulation of DNA-templated transcription"/>
    <property type="evidence" value="ECO:0007669"/>
    <property type="project" value="InterPro"/>
</dbReference>
<keyword evidence="1" id="KW-0805">Transcription regulation</keyword>
<dbReference type="PRINTS" id="PR00038">
    <property type="entry name" value="HTHLUXR"/>
</dbReference>
<gene>
    <name evidence="5" type="ORF">SAMN05216389_11812</name>
</gene>
<evidence type="ECO:0000313" key="5">
    <source>
        <dbReference type="EMBL" id="SET63578.1"/>
    </source>
</evidence>
<keyword evidence="3" id="KW-0804">Transcription</keyword>
<name>A0A1I0G0T2_9BACI</name>
<dbReference type="Proteomes" id="UP000198618">
    <property type="component" value="Unassembled WGS sequence"/>
</dbReference>
<dbReference type="STRING" id="930131.SAMN05216389_11812"/>
<dbReference type="OrthoDB" id="2825042at2"/>
<evidence type="ECO:0000256" key="3">
    <source>
        <dbReference type="ARBA" id="ARBA00023163"/>
    </source>
</evidence>
<dbReference type="InterPro" id="IPR000792">
    <property type="entry name" value="Tscrpt_reg_LuxR_C"/>
</dbReference>
<dbReference type="PANTHER" id="PTHR44688:SF16">
    <property type="entry name" value="DNA-BINDING TRANSCRIPTIONAL ACTIVATOR DEVR_DOSR"/>
    <property type="match status" value="1"/>
</dbReference>
<dbReference type="Pfam" id="PF00196">
    <property type="entry name" value="GerE"/>
    <property type="match status" value="1"/>
</dbReference>
<dbReference type="PROSITE" id="PS50043">
    <property type="entry name" value="HTH_LUXR_2"/>
    <property type="match status" value="1"/>
</dbReference>
<dbReference type="EMBL" id="FOHE01000018">
    <property type="protein sequence ID" value="SET63578.1"/>
    <property type="molecule type" value="Genomic_DNA"/>
</dbReference>
<dbReference type="InterPro" id="IPR036388">
    <property type="entry name" value="WH-like_DNA-bd_sf"/>
</dbReference>
<dbReference type="AlphaFoldDB" id="A0A1I0G0T2"/>
<organism evidence="5 6">
    <name type="scientific">Oceanobacillus limi</name>
    <dbReference type="NCBI Taxonomy" id="930131"/>
    <lineage>
        <taxon>Bacteria</taxon>
        <taxon>Bacillati</taxon>
        <taxon>Bacillota</taxon>
        <taxon>Bacilli</taxon>
        <taxon>Bacillales</taxon>
        <taxon>Bacillaceae</taxon>
        <taxon>Oceanobacillus</taxon>
    </lineage>
</organism>
<proteinExistence type="predicted"/>
<evidence type="ECO:0000256" key="2">
    <source>
        <dbReference type="ARBA" id="ARBA00023125"/>
    </source>
</evidence>
<dbReference type="RefSeq" id="WP_090871652.1">
    <property type="nucleotide sequence ID" value="NZ_FOHE01000018.1"/>
</dbReference>
<dbReference type="SUPFAM" id="SSF55781">
    <property type="entry name" value="GAF domain-like"/>
    <property type="match status" value="1"/>
</dbReference>
<dbReference type="SUPFAM" id="SSF46894">
    <property type="entry name" value="C-terminal effector domain of the bipartite response regulators"/>
    <property type="match status" value="1"/>
</dbReference>
<protein>
    <submittedName>
        <fullName evidence="5">Regulatory protein, luxR family</fullName>
    </submittedName>
</protein>
<dbReference type="SMART" id="SM00421">
    <property type="entry name" value="HTH_LUXR"/>
    <property type="match status" value="1"/>
</dbReference>
<accession>A0A1I0G0T2</accession>
<evidence type="ECO:0000256" key="1">
    <source>
        <dbReference type="ARBA" id="ARBA00023015"/>
    </source>
</evidence>
<keyword evidence="6" id="KW-1185">Reference proteome</keyword>
<dbReference type="InterPro" id="IPR016032">
    <property type="entry name" value="Sig_transdc_resp-reg_C-effctor"/>
</dbReference>
<dbReference type="GO" id="GO:0003677">
    <property type="term" value="F:DNA binding"/>
    <property type="evidence" value="ECO:0007669"/>
    <property type="project" value="UniProtKB-KW"/>
</dbReference>
<dbReference type="CDD" id="cd06170">
    <property type="entry name" value="LuxR_C_like"/>
    <property type="match status" value="1"/>
</dbReference>
<keyword evidence="2" id="KW-0238">DNA-binding</keyword>
<feature type="domain" description="HTH luxR-type" evidence="4">
    <location>
        <begin position="293"/>
        <end position="358"/>
    </location>
</feature>
<sequence length="361" mass="42472">MKKIDLQYLLLYKIHRVEIMKSSMILVENSAEINKTQKQQLRKLISVFIAFLMMQMKNKKIEEESLHYWVQMHSNDIPTTKSNVFQKILTESFQSVLTQLNHPYEEELISFHNKLLNKITSLYLDWVQTPPENTENKQIYMKQLDTFSEILIQCNGTDDLPFLLKRAEDIFAFKRCVFLSYNPWLKEFSGAIGEELPKVQLLRGKIESEPVFALKKPLFLKKPDPYVQQTAIDLFNLSSIIFIPIIYEQQLYGWLTLDQQGEAFDCPKIKLDALEQVGIRIGMYLSRKQLGDRFKYPLDHTEKELAILHLLSEGYSNKEMAELMFLSEYTIRDYIQKLMIKLKAKNRTQIVTMAFRMGLVD</sequence>
<evidence type="ECO:0000259" key="4">
    <source>
        <dbReference type="PROSITE" id="PS50043"/>
    </source>
</evidence>
<dbReference type="Gene3D" id="1.10.10.10">
    <property type="entry name" value="Winged helix-like DNA-binding domain superfamily/Winged helix DNA-binding domain"/>
    <property type="match status" value="1"/>
</dbReference>